<feature type="coiled-coil region" evidence="6">
    <location>
        <begin position="444"/>
        <end position="492"/>
    </location>
</feature>
<dbReference type="GO" id="GO:0005524">
    <property type="term" value="F:ATP binding"/>
    <property type="evidence" value="ECO:0007669"/>
    <property type="project" value="UniProtKB-UniRule"/>
</dbReference>
<dbReference type="STRING" id="290512.Paes_0461"/>
<dbReference type="GO" id="GO:0005737">
    <property type="term" value="C:cytoplasm"/>
    <property type="evidence" value="ECO:0007669"/>
    <property type="project" value="UniProtKB-SubCell"/>
</dbReference>
<dbReference type="Gene3D" id="1.20.1060.20">
    <property type="match status" value="1"/>
</dbReference>
<dbReference type="InterPro" id="IPR011890">
    <property type="entry name" value="SMC_prok"/>
</dbReference>
<dbReference type="PANTHER" id="PTHR43977">
    <property type="entry name" value="STRUCTURAL MAINTENANCE OF CHROMOSOMES PROTEIN 3"/>
    <property type="match status" value="1"/>
</dbReference>
<feature type="domain" description="SMC hinge" evidence="8">
    <location>
        <begin position="520"/>
        <end position="633"/>
    </location>
</feature>
<evidence type="ECO:0000256" key="6">
    <source>
        <dbReference type="HAMAP-Rule" id="MF_01894"/>
    </source>
</evidence>
<sequence>MYLSKIELFGFKSFAHRITIRFDKGLTAIVGPNGCGKTNVVDAIRWVLGEQKSALLRSTKMENIIFNGTRKLKPLSLSEVSLTIENTRNVLPIEYSEVTITRRIYRSGESEYLLNQVPCRLKDILDLFADTGMGSDAYSVIELKMIEEIISNKSDERLRLLEEAAGITRYKQRRKQTFRQLEITARDLERVDDVLSEVSKKVRNLKTQVRKAEKYHVLKTRLRELDLMLARLNLEEYDAKLEPLKLKIKAQNRENQTLSTTIALKDSRLQNDELRQLEQEQSLSEAQKIINTENERIHALEKKQLQLQEQEHGLKETIVRFSSALIEKKNKTQELLDRQQELKGSLAPLEAQCDKENDALQKLNAQLDTQNSRLNAARSELRDIRSTINNADKQSAEHQIARHKIENSRDYLNTALCTMEQKTGTLQASVENNSAKQKGLHDKQARLSKEIDETRKEIGSMQAQKLDIARQIERNKEKLLEYRAEKDRLHNRIILANSILDNYEGLPEGIAYLETNPETKRGYGCLSDLISLDSVHRKAVNAALGESLGYYVCATTQEARAGIECLTRADKGKISFLVLERLAAHDPEEVQMMESATPVLSLIDAPETIRKALWLLLRYAYITQDLATAETLSRQHPSCTFVTPEGERIDPKGIIHGGSSRESEGLRLGKKMERDELLADKERCMQRIQDEEKTLQALNRSLQEIPLAEKERHLQALVNERNVLEKQLTQIDIEQQSRARELEQIHREIVEARRKLQTTEQELTSLLPKIKAIEEKNNERYTLLREAQHKIGRSEEEHKRLSKEVQNRQNSYREAQLELDKIRYKITSGLHNIASFAEESDVMQQEISTAQDSVTRIRAEVESCGKELECMLVESAKRQQQSTELEARYRECKILNQETRNAVRELRRSHEIGLQLSAELQQKQMELERGIDNLITAVQTRYSCNLQDIDTEPPLDFNKDDAEKTATDIGDQLQKFGAVNELALEEYEQEKERLDFLTGQKEDLLGAERQLRTTIDEINKTALKKFEDTYNTVRGNFISIFRELFEETDEADLMLLSGDDPLEAHISIIAKPRGKKPLSIEQLSGGEKALTALSLLFSIYLVKPSPFCILDEVDAPLDDANVDRFIKLLKKFENNTQFIIVTHNKKTMASSRALYGVTMEEEGVSKLIPVKLEKKHAERSSGNDAE</sequence>
<dbReference type="GO" id="GO:0006260">
    <property type="term" value="P:DNA replication"/>
    <property type="evidence" value="ECO:0007669"/>
    <property type="project" value="UniProtKB-UniRule"/>
</dbReference>
<evidence type="ECO:0000256" key="2">
    <source>
        <dbReference type="ARBA" id="ARBA00022741"/>
    </source>
</evidence>
<dbReference type="Pfam" id="PF02463">
    <property type="entry name" value="SMC_N"/>
    <property type="match status" value="1"/>
</dbReference>
<dbReference type="Gene3D" id="3.40.50.300">
    <property type="entry name" value="P-loop containing nucleotide triphosphate hydrolases"/>
    <property type="match status" value="2"/>
</dbReference>
<protein>
    <recommendedName>
        <fullName evidence="6">Chromosome partition protein Smc</fullName>
    </recommendedName>
</protein>
<dbReference type="GO" id="GO:0005694">
    <property type="term" value="C:chromosome"/>
    <property type="evidence" value="ECO:0007669"/>
    <property type="project" value="InterPro"/>
</dbReference>
<dbReference type="Proteomes" id="UP000002725">
    <property type="component" value="Chromosome"/>
</dbReference>
<dbReference type="GO" id="GO:0003677">
    <property type="term" value="F:DNA binding"/>
    <property type="evidence" value="ECO:0007669"/>
    <property type="project" value="UniProtKB-UniRule"/>
</dbReference>
<dbReference type="NCBIfam" id="TIGR02168">
    <property type="entry name" value="SMC_prok_B"/>
    <property type="match status" value="1"/>
</dbReference>
<dbReference type="InterPro" id="IPR036277">
    <property type="entry name" value="SMC_hinge_sf"/>
</dbReference>
<dbReference type="SMART" id="SM00968">
    <property type="entry name" value="SMC_hinge"/>
    <property type="match status" value="1"/>
</dbReference>
<dbReference type="Pfam" id="PF06470">
    <property type="entry name" value="SMC_hinge"/>
    <property type="match status" value="1"/>
</dbReference>
<feature type="coiled-coil region" evidence="6">
    <location>
        <begin position="674"/>
        <end position="818"/>
    </location>
</feature>
<evidence type="ECO:0000259" key="8">
    <source>
        <dbReference type="SMART" id="SM00968"/>
    </source>
</evidence>
<dbReference type="Gene3D" id="3.30.70.1620">
    <property type="match status" value="1"/>
</dbReference>
<gene>
    <name evidence="6" type="primary">smc</name>
    <name evidence="9" type="ordered locus">Paes_0461</name>
</gene>
<dbReference type="InterPro" id="IPR003395">
    <property type="entry name" value="RecF/RecN/SMC_N"/>
</dbReference>
<keyword evidence="4 6" id="KW-0175">Coiled coil</keyword>
<dbReference type="SUPFAM" id="SSF52540">
    <property type="entry name" value="P-loop containing nucleoside triphosphate hydrolases"/>
    <property type="match status" value="1"/>
</dbReference>
<keyword evidence="2 6" id="KW-0547">Nucleotide-binding</keyword>
<comment type="function">
    <text evidence="6">Required for chromosome condensation and partitioning.</text>
</comment>
<reference evidence="9" key="1">
    <citation type="submission" date="2008-06" db="EMBL/GenBank/DDBJ databases">
        <title>Complete sequence of chromosome of Prosthecochloris aestuarii DSM 271.</title>
        <authorList>
            <consortium name="US DOE Joint Genome Institute"/>
            <person name="Lucas S."/>
            <person name="Copeland A."/>
            <person name="Lapidus A."/>
            <person name="Glavina del Rio T."/>
            <person name="Dalin E."/>
            <person name="Tice H."/>
            <person name="Bruce D."/>
            <person name="Goodwin L."/>
            <person name="Pitluck S."/>
            <person name="Schmutz J."/>
            <person name="Larimer F."/>
            <person name="Land M."/>
            <person name="Hauser L."/>
            <person name="Kyrpides N."/>
            <person name="Anderson I."/>
            <person name="Liu Z."/>
            <person name="Li T."/>
            <person name="Zhao F."/>
            <person name="Overmann J."/>
            <person name="Bryant D.A."/>
            <person name="Richardson P."/>
        </authorList>
    </citation>
    <scope>NUCLEOTIDE SEQUENCE [LARGE SCALE GENOMIC DNA]</scope>
    <source>
        <strain evidence="9">DSM 271</strain>
    </source>
</reference>
<evidence type="ECO:0000256" key="3">
    <source>
        <dbReference type="ARBA" id="ARBA00022840"/>
    </source>
</evidence>
<evidence type="ECO:0000256" key="7">
    <source>
        <dbReference type="SAM" id="MobiDB-lite"/>
    </source>
</evidence>
<feature type="coiled-coil region" evidence="6">
    <location>
        <begin position="980"/>
        <end position="1007"/>
    </location>
</feature>
<evidence type="ECO:0000256" key="5">
    <source>
        <dbReference type="ARBA" id="ARBA00023125"/>
    </source>
</evidence>
<dbReference type="KEGG" id="paa:Paes_0461"/>
<dbReference type="HOGENOM" id="CLU_001042_2_2_10"/>
<dbReference type="InterPro" id="IPR027417">
    <property type="entry name" value="P-loop_NTPase"/>
</dbReference>
<comment type="subcellular location">
    <subcellularLocation>
        <location evidence="6">Cytoplasm</location>
    </subcellularLocation>
</comment>
<comment type="similarity">
    <text evidence="6">Belongs to the SMC family.</text>
</comment>
<proteinExistence type="inferred from homology"/>
<dbReference type="EMBL" id="CP001108">
    <property type="protein sequence ID" value="ACF45517.1"/>
    <property type="molecule type" value="Genomic_DNA"/>
</dbReference>
<dbReference type="InterPro" id="IPR024704">
    <property type="entry name" value="SMC"/>
</dbReference>
<feature type="coiled-coil region" evidence="6">
    <location>
        <begin position="188"/>
        <end position="254"/>
    </location>
</feature>
<keyword evidence="5 6" id="KW-0238">DNA-binding</keyword>
<dbReference type="CDD" id="cd03278">
    <property type="entry name" value="ABC_SMC_barmotin"/>
    <property type="match status" value="1"/>
</dbReference>
<dbReference type="GO" id="GO:0007062">
    <property type="term" value="P:sister chromatid cohesion"/>
    <property type="evidence" value="ECO:0007669"/>
    <property type="project" value="InterPro"/>
</dbReference>
<dbReference type="HAMAP" id="MF_01894">
    <property type="entry name" value="Smc_prok"/>
    <property type="match status" value="1"/>
</dbReference>
<organism evidence="9 10">
    <name type="scientific">Prosthecochloris aestuarii (strain DSM 271 / SK 413)</name>
    <dbReference type="NCBI Taxonomy" id="290512"/>
    <lineage>
        <taxon>Bacteria</taxon>
        <taxon>Pseudomonadati</taxon>
        <taxon>Chlorobiota</taxon>
        <taxon>Chlorobiia</taxon>
        <taxon>Chlorobiales</taxon>
        <taxon>Chlorobiaceae</taxon>
        <taxon>Prosthecochloris</taxon>
    </lineage>
</organism>
<dbReference type="GO" id="GO:0030261">
    <property type="term" value="P:chromosome condensation"/>
    <property type="evidence" value="ECO:0007669"/>
    <property type="project" value="InterPro"/>
</dbReference>
<dbReference type="GO" id="GO:0016887">
    <property type="term" value="F:ATP hydrolysis activity"/>
    <property type="evidence" value="ECO:0007669"/>
    <property type="project" value="InterPro"/>
</dbReference>
<keyword evidence="3 6" id="KW-0067">ATP-binding</keyword>
<dbReference type="AlphaFoldDB" id="B4S519"/>
<evidence type="ECO:0000256" key="1">
    <source>
        <dbReference type="ARBA" id="ARBA00022490"/>
    </source>
</evidence>
<name>B4S519_PROA2</name>
<comment type="domain">
    <text evidence="6">Contains large globular domains required for ATP hydrolysis at each terminus and a third globular domain forming a flexible hinge near the middle of the molecule. These domains are separated by coiled-coil structures.</text>
</comment>
<evidence type="ECO:0000313" key="9">
    <source>
        <dbReference type="EMBL" id="ACF45517.1"/>
    </source>
</evidence>
<feature type="coiled-coil region" evidence="6">
    <location>
        <begin position="346"/>
        <end position="394"/>
    </location>
</feature>
<keyword evidence="1 6" id="KW-0963">Cytoplasm</keyword>
<feature type="compositionally biased region" description="Basic and acidic residues" evidence="7">
    <location>
        <begin position="645"/>
        <end position="666"/>
    </location>
</feature>
<dbReference type="SUPFAM" id="SSF75553">
    <property type="entry name" value="Smc hinge domain"/>
    <property type="match status" value="1"/>
</dbReference>
<dbReference type="eggNOG" id="COG1196">
    <property type="taxonomic scope" value="Bacteria"/>
</dbReference>
<keyword evidence="10" id="KW-1185">Reference proteome</keyword>
<feature type="coiled-coil region" evidence="6">
    <location>
        <begin position="283"/>
        <end position="310"/>
    </location>
</feature>
<dbReference type="GO" id="GO:0007059">
    <property type="term" value="P:chromosome segregation"/>
    <property type="evidence" value="ECO:0007669"/>
    <property type="project" value="UniProtKB-UniRule"/>
</dbReference>
<comment type="subunit">
    <text evidence="6">Homodimer.</text>
</comment>
<evidence type="ECO:0000313" key="10">
    <source>
        <dbReference type="Proteomes" id="UP000002725"/>
    </source>
</evidence>
<dbReference type="PIRSF" id="PIRSF005719">
    <property type="entry name" value="SMC"/>
    <property type="match status" value="1"/>
</dbReference>
<evidence type="ECO:0000256" key="4">
    <source>
        <dbReference type="ARBA" id="ARBA00023054"/>
    </source>
</evidence>
<accession>B4S519</accession>
<feature type="binding site" evidence="6">
    <location>
        <begin position="32"/>
        <end position="39"/>
    </location>
    <ligand>
        <name>ATP</name>
        <dbReference type="ChEBI" id="CHEBI:30616"/>
    </ligand>
</feature>
<dbReference type="RefSeq" id="WP_012505054.1">
    <property type="nucleotide sequence ID" value="NC_011059.1"/>
</dbReference>
<feature type="region of interest" description="Disordered" evidence="7">
    <location>
        <begin position="643"/>
        <end position="666"/>
    </location>
</feature>
<dbReference type="InterPro" id="IPR010935">
    <property type="entry name" value="SMC_hinge"/>
</dbReference>